<reference evidence="2 3" key="1">
    <citation type="journal article" date="2017" name="Environ. Microbiol.">
        <title>Decay of the glycolytic pathway and adaptation to intranuclear parasitism within Enterocytozoonidae microsporidia.</title>
        <authorList>
            <person name="Wiredu Boakye D."/>
            <person name="Jaroenlak P."/>
            <person name="Prachumwat A."/>
            <person name="Williams T.A."/>
            <person name="Bateman K.S."/>
            <person name="Itsathitphaisarn O."/>
            <person name="Sritunyalucksana K."/>
            <person name="Paszkiewicz K.H."/>
            <person name="Moore K.A."/>
            <person name="Stentiford G.D."/>
            <person name="Williams B.A."/>
        </authorList>
    </citation>
    <scope>NUCLEOTIDE SEQUENCE [LARGE SCALE GENOMIC DNA]</scope>
    <source>
        <strain evidence="2 3">TH1</strain>
    </source>
</reference>
<dbReference type="Proteomes" id="UP000192758">
    <property type="component" value="Unassembled WGS sequence"/>
</dbReference>
<dbReference type="AlphaFoldDB" id="A0A1W0E3Q6"/>
<keyword evidence="1" id="KW-0472">Membrane</keyword>
<evidence type="ECO:0000313" key="3">
    <source>
        <dbReference type="Proteomes" id="UP000192758"/>
    </source>
</evidence>
<proteinExistence type="predicted"/>
<protein>
    <submittedName>
        <fullName evidence="2">Uncharacterized protein</fullName>
    </submittedName>
</protein>
<gene>
    <name evidence="2" type="ORF">EHP00_1932</name>
</gene>
<dbReference type="OrthoDB" id="2190428at2759"/>
<keyword evidence="1" id="KW-0812">Transmembrane</keyword>
<evidence type="ECO:0000313" key="2">
    <source>
        <dbReference type="EMBL" id="OQS53852.1"/>
    </source>
</evidence>
<organism evidence="2 3">
    <name type="scientific">Ecytonucleospora hepatopenaei</name>
    <dbReference type="NCBI Taxonomy" id="646526"/>
    <lineage>
        <taxon>Eukaryota</taxon>
        <taxon>Fungi</taxon>
        <taxon>Fungi incertae sedis</taxon>
        <taxon>Microsporidia</taxon>
        <taxon>Enterocytozoonidae</taxon>
        <taxon>Ecytonucleospora</taxon>
    </lineage>
</organism>
<comment type="caution">
    <text evidence="2">The sequence shown here is derived from an EMBL/GenBank/DDBJ whole genome shotgun (WGS) entry which is preliminary data.</text>
</comment>
<feature type="transmembrane region" description="Helical" evidence="1">
    <location>
        <begin position="177"/>
        <end position="193"/>
    </location>
</feature>
<sequence length="214" mass="24487">MTNFDSYSNHSNNMAMLLNRITPGKFSNSKQTDPENFINSMNSYIKVVGLSSENAVLFFKMSLEGDAAVWLQSLDDSVVYEELAYKFKERWCRKNKVLSAINRLNEIKLDDFTDYLCLLDLVKSVGLSGNLPEDVMIASVLRILPESLSEKLLSSGGELTMNSFITIFLMLKLDMELLLILASILLIILKIFLRRKDFVYFVERMVILLIFVLN</sequence>
<evidence type="ECO:0000256" key="1">
    <source>
        <dbReference type="SAM" id="Phobius"/>
    </source>
</evidence>
<accession>A0A1W0E3Q6</accession>
<keyword evidence="1" id="KW-1133">Transmembrane helix</keyword>
<keyword evidence="3" id="KW-1185">Reference proteome</keyword>
<dbReference type="VEuPathDB" id="MicrosporidiaDB:EHP00_1932"/>
<name>A0A1W0E3Q6_9MICR</name>
<dbReference type="EMBL" id="MNPJ01000025">
    <property type="protein sequence ID" value="OQS53852.1"/>
    <property type="molecule type" value="Genomic_DNA"/>
</dbReference>